<feature type="signal peptide" evidence="1">
    <location>
        <begin position="1"/>
        <end position="21"/>
    </location>
</feature>
<name>A0A4V1D3D7_9BACT</name>
<accession>A0A4V1D3D7</accession>
<reference evidence="3" key="1">
    <citation type="submission" date="2019-02" db="EMBL/GenBank/DDBJ databases">
        <title>Isolation and identification of novel species under the genus Muribaculum.</title>
        <authorList>
            <person name="Miyake S."/>
            <person name="Ding Y."/>
            <person name="Low A."/>
            <person name="Soh M."/>
            <person name="Seedorf H."/>
        </authorList>
    </citation>
    <scope>NUCLEOTIDE SEQUENCE [LARGE SCALE GENOMIC DNA]</scope>
    <source>
        <strain evidence="3">H5</strain>
    </source>
</reference>
<evidence type="ECO:0000313" key="3">
    <source>
        <dbReference type="Proteomes" id="UP000297149"/>
    </source>
</evidence>
<dbReference type="EMBL" id="CP039396">
    <property type="protein sequence ID" value="QCD42648.1"/>
    <property type="molecule type" value="Genomic_DNA"/>
</dbReference>
<dbReference type="AlphaFoldDB" id="A0A4V1D3D7"/>
<feature type="chain" id="PRO_5020388994" evidence="1">
    <location>
        <begin position="22"/>
        <end position="218"/>
    </location>
</feature>
<evidence type="ECO:0000256" key="1">
    <source>
        <dbReference type="SAM" id="SignalP"/>
    </source>
</evidence>
<keyword evidence="3" id="KW-1185">Reference proteome</keyword>
<keyword evidence="1" id="KW-0732">Signal</keyword>
<sequence length="218" mass="23692">MKKIFTLLAATAMVLTASAQTAETWKPDGTEPENKTVNLPSIKAEFLDNTSKGSNVGVGEWDFSKSSDVRGNQNGLEIRFTPDKSGVLSITYAAAVATNKSIHMEVNGDQTNTIPCTLPDGSQLESEAKPLEEIPAGESVKYDLVSGNYYNFYTNGTKWRLKEFSFIPSADQSAITDIAADENAPVEYFNLQGVRVDNPSNGIFIKRQGSKVSKVVVK</sequence>
<protein>
    <submittedName>
        <fullName evidence="2">Uncharacterized protein</fullName>
    </submittedName>
</protein>
<organism evidence="2 3">
    <name type="scientific">Duncaniella dubosii</name>
    <dbReference type="NCBI Taxonomy" id="2518971"/>
    <lineage>
        <taxon>Bacteria</taxon>
        <taxon>Pseudomonadati</taxon>
        <taxon>Bacteroidota</taxon>
        <taxon>Bacteroidia</taxon>
        <taxon>Bacteroidales</taxon>
        <taxon>Muribaculaceae</taxon>
        <taxon>Duncaniella</taxon>
    </lineage>
</organism>
<gene>
    <name evidence="2" type="ORF">E7747_10375</name>
</gene>
<dbReference type="KEGG" id="ddb:E7747_10375"/>
<evidence type="ECO:0000313" key="2">
    <source>
        <dbReference type="EMBL" id="QCD42648.1"/>
    </source>
</evidence>
<proteinExistence type="predicted"/>
<dbReference type="RefSeq" id="WP_136415807.1">
    <property type="nucleotide sequence ID" value="NZ_CP039396.1"/>
</dbReference>
<dbReference type="Proteomes" id="UP000297149">
    <property type="component" value="Chromosome"/>
</dbReference>